<dbReference type="AlphaFoldDB" id="A0A4S8N3U8"/>
<dbReference type="SUPFAM" id="SSF51679">
    <property type="entry name" value="Bacterial luciferase-like"/>
    <property type="match status" value="1"/>
</dbReference>
<gene>
    <name evidence="3" type="ORF">E9934_13520</name>
</gene>
<evidence type="ECO:0000256" key="1">
    <source>
        <dbReference type="ARBA" id="ARBA00023002"/>
    </source>
</evidence>
<dbReference type="InterPro" id="IPR050564">
    <property type="entry name" value="F420-G6PD/mer"/>
</dbReference>
<dbReference type="EMBL" id="STGW01000009">
    <property type="protein sequence ID" value="THV10753.1"/>
    <property type="molecule type" value="Genomic_DNA"/>
</dbReference>
<proteinExistence type="predicted"/>
<keyword evidence="1" id="KW-0560">Oxidoreductase</keyword>
<dbReference type="NCBIfam" id="TIGR03559">
    <property type="entry name" value="F420_Rv3520c"/>
    <property type="match status" value="1"/>
</dbReference>
<protein>
    <submittedName>
        <fullName evidence="3">LLM class F420-dependent oxidoreductase</fullName>
    </submittedName>
</protein>
<dbReference type="GO" id="GO:0016705">
    <property type="term" value="F:oxidoreductase activity, acting on paired donors, with incorporation or reduction of molecular oxygen"/>
    <property type="evidence" value="ECO:0007669"/>
    <property type="project" value="InterPro"/>
</dbReference>
<comment type="caution">
    <text evidence="3">The sequence shown here is derived from an EMBL/GenBank/DDBJ whole genome shotgun (WGS) entry which is preliminary data.</text>
</comment>
<dbReference type="PANTHER" id="PTHR43244">
    <property type="match status" value="1"/>
</dbReference>
<dbReference type="Pfam" id="PF00296">
    <property type="entry name" value="Bac_luciferase"/>
    <property type="match status" value="1"/>
</dbReference>
<dbReference type="CDD" id="cd01097">
    <property type="entry name" value="Tetrahydromethanopterin_reductase"/>
    <property type="match status" value="1"/>
</dbReference>
<dbReference type="Proteomes" id="UP000307087">
    <property type="component" value="Unassembled WGS sequence"/>
</dbReference>
<dbReference type="RefSeq" id="WP_136563429.1">
    <property type="nucleotide sequence ID" value="NZ_BAABLS010000004.1"/>
</dbReference>
<dbReference type="InterPro" id="IPR036661">
    <property type="entry name" value="Luciferase-like_sf"/>
</dbReference>
<dbReference type="InterPro" id="IPR011251">
    <property type="entry name" value="Luciferase-like_dom"/>
</dbReference>
<accession>A0A4S8N3U8</accession>
<dbReference type="OrthoDB" id="5241778at2"/>
<evidence type="ECO:0000313" key="3">
    <source>
        <dbReference type="EMBL" id="THV10753.1"/>
    </source>
</evidence>
<organism evidence="3 4">
    <name type="scientific">Nocardioides caeni</name>
    <dbReference type="NCBI Taxonomy" id="574700"/>
    <lineage>
        <taxon>Bacteria</taxon>
        <taxon>Bacillati</taxon>
        <taxon>Actinomycetota</taxon>
        <taxon>Actinomycetes</taxon>
        <taxon>Propionibacteriales</taxon>
        <taxon>Nocardioidaceae</taxon>
        <taxon>Nocardioides</taxon>
    </lineage>
</organism>
<keyword evidence="4" id="KW-1185">Reference proteome</keyword>
<feature type="domain" description="Luciferase-like" evidence="2">
    <location>
        <begin position="9"/>
        <end position="322"/>
    </location>
</feature>
<evidence type="ECO:0000313" key="4">
    <source>
        <dbReference type="Proteomes" id="UP000307087"/>
    </source>
</evidence>
<dbReference type="Gene3D" id="3.20.20.30">
    <property type="entry name" value="Luciferase-like domain"/>
    <property type="match status" value="1"/>
</dbReference>
<dbReference type="InterPro" id="IPR019951">
    <property type="entry name" value="F420_OxRdatse_Rv3520c_pred"/>
</dbReference>
<evidence type="ECO:0000259" key="2">
    <source>
        <dbReference type="Pfam" id="PF00296"/>
    </source>
</evidence>
<dbReference type="PANTHER" id="PTHR43244:SF1">
    <property type="entry name" value="5,10-METHYLENETETRAHYDROMETHANOPTERIN REDUCTASE"/>
    <property type="match status" value="1"/>
</dbReference>
<name>A0A4S8N3U8_9ACTN</name>
<reference evidence="3 4" key="1">
    <citation type="journal article" date="2009" name="Int. J. Syst. Evol. Microbiol.">
        <title>Nocardioides caeni sp. nov., isolated from wastewater.</title>
        <authorList>
            <person name="Yoon J.H."/>
            <person name="Kang S.J."/>
            <person name="Park S."/>
            <person name="Kim W."/>
            <person name="Oh T.K."/>
        </authorList>
    </citation>
    <scope>NUCLEOTIDE SEQUENCE [LARGE SCALE GENOMIC DNA]</scope>
    <source>
        <strain evidence="3 4">DSM 23134</strain>
    </source>
</reference>
<sequence>MKLSMPLVYAGNPRESADQVVQLEKAGLDMIWVAEPYGFDAPTLMGYLAAKTETVEIGAGILNIYSRTPGALLQTAAGLDNVSGGRAVLGLGASGPQVIEGFHGIAYDRPLTRTREIIQVLRAGLRGERLDFQGKTIQVPLPEGEGLGLGKPLKLLNRPERADLPIWVAALGDKNVAMTAEVADGWLPFLYYPEKAKDVWGEPLARGAAKRSADLKPLEICAGGMVAIGEGPETKALLDFMRPLYALYVGGMGARDKNFYNQLACEYGFEKEAKEIQDLYLSGKKKEAEALVPLEWLEAGNLVGPASYVQERIAAFKESGVTNLSVTAASDNPAATIAQIKEWVS</sequence>